<gene>
    <name evidence="16" type="ORF">BUALT_Bualt01G0013400</name>
</gene>
<feature type="domain" description="CW-type" evidence="14">
    <location>
        <begin position="641"/>
        <end position="695"/>
    </location>
</feature>
<accession>A0AAV6Y5T3</accession>
<dbReference type="FunFam" id="2.170.270.10:FF:000035">
    <property type="entry name" value="Histone-lysine N-methyltransferase"/>
    <property type="match status" value="1"/>
</dbReference>
<protein>
    <recommendedName>
        <fullName evidence="18">Histone-lysine N-methyltransferase ASHH2</fullName>
    </recommendedName>
</protein>
<keyword evidence="10" id="KW-0539">Nucleus</keyword>
<dbReference type="SMART" id="SM00570">
    <property type="entry name" value="AWS"/>
    <property type="match status" value="1"/>
</dbReference>
<feature type="region of interest" description="Disordered" evidence="11">
    <location>
        <begin position="1162"/>
        <end position="1209"/>
    </location>
</feature>
<evidence type="ECO:0008006" key="18">
    <source>
        <dbReference type="Google" id="ProtNLM"/>
    </source>
</evidence>
<feature type="compositionally biased region" description="Low complexity" evidence="11">
    <location>
        <begin position="1163"/>
        <end position="1177"/>
    </location>
</feature>
<evidence type="ECO:0000259" key="15">
    <source>
        <dbReference type="PROSITE" id="PS51215"/>
    </source>
</evidence>
<feature type="compositionally biased region" description="Basic and acidic residues" evidence="11">
    <location>
        <begin position="182"/>
        <end position="192"/>
    </location>
</feature>
<organism evidence="16 17">
    <name type="scientific">Buddleja alternifolia</name>
    <dbReference type="NCBI Taxonomy" id="168488"/>
    <lineage>
        <taxon>Eukaryota</taxon>
        <taxon>Viridiplantae</taxon>
        <taxon>Streptophyta</taxon>
        <taxon>Embryophyta</taxon>
        <taxon>Tracheophyta</taxon>
        <taxon>Spermatophyta</taxon>
        <taxon>Magnoliopsida</taxon>
        <taxon>eudicotyledons</taxon>
        <taxon>Gunneridae</taxon>
        <taxon>Pentapetalae</taxon>
        <taxon>asterids</taxon>
        <taxon>lamiids</taxon>
        <taxon>Lamiales</taxon>
        <taxon>Scrophulariaceae</taxon>
        <taxon>Buddlejeae</taxon>
        <taxon>Buddleja</taxon>
    </lineage>
</organism>
<name>A0AAV6Y5T3_9LAMI</name>
<keyword evidence="4" id="KW-0489">Methyltransferase</keyword>
<evidence type="ECO:0000256" key="3">
    <source>
        <dbReference type="ARBA" id="ARBA00022454"/>
    </source>
</evidence>
<feature type="region of interest" description="Disordered" evidence="11">
    <location>
        <begin position="980"/>
        <end position="1000"/>
    </location>
</feature>
<feature type="compositionally biased region" description="Polar residues" evidence="11">
    <location>
        <begin position="1190"/>
        <end position="1202"/>
    </location>
</feature>
<dbReference type="PANTHER" id="PTHR22884">
    <property type="entry name" value="SET DOMAIN PROTEINS"/>
    <property type="match status" value="1"/>
</dbReference>
<dbReference type="Pfam" id="PF17907">
    <property type="entry name" value="AWS"/>
    <property type="match status" value="1"/>
</dbReference>
<dbReference type="InterPro" id="IPR001214">
    <property type="entry name" value="SET_dom"/>
</dbReference>
<dbReference type="InterPro" id="IPR003616">
    <property type="entry name" value="Post-SET_dom"/>
</dbReference>
<dbReference type="InterPro" id="IPR006560">
    <property type="entry name" value="AWS_dom"/>
</dbReference>
<dbReference type="InterPro" id="IPR011124">
    <property type="entry name" value="Znf_CW"/>
</dbReference>
<evidence type="ECO:0000259" key="12">
    <source>
        <dbReference type="PROSITE" id="PS50280"/>
    </source>
</evidence>
<dbReference type="GO" id="GO:0005634">
    <property type="term" value="C:nucleus"/>
    <property type="evidence" value="ECO:0007669"/>
    <property type="project" value="UniProtKB-SubCell"/>
</dbReference>
<evidence type="ECO:0000313" key="17">
    <source>
        <dbReference type="Proteomes" id="UP000826271"/>
    </source>
</evidence>
<feature type="compositionally biased region" description="Basic and acidic residues" evidence="11">
    <location>
        <begin position="986"/>
        <end position="1000"/>
    </location>
</feature>
<feature type="region of interest" description="Disordered" evidence="11">
    <location>
        <begin position="1562"/>
        <end position="1581"/>
    </location>
</feature>
<proteinExistence type="predicted"/>
<evidence type="ECO:0000256" key="2">
    <source>
        <dbReference type="ARBA" id="ARBA00004286"/>
    </source>
</evidence>
<feature type="domain" description="AWS" evidence="15">
    <location>
        <begin position="749"/>
        <end position="799"/>
    </location>
</feature>
<dbReference type="Pfam" id="PF00856">
    <property type="entry name" value="SET"/>
    <property type="match status" value="1"/>
</dbReference>
<dbReference type="EMBL" id="WHWC01000001">
    <property type="protein sequence ID" value="KAG8389773.1"/>
    <property type="molecule type" value="Genomic_DNA"/>
</dbReference>
<feature type="region of interest" description="Disordered" evidence="11">
    <location>
        <begin position="1409"/>
        <end position="1478"/>
    </location>
</feature>
<keyword evidence="6" id="KW-0949">S-adenosyl-L-methionine</keyword>
<dbReference type="GO" id="GO:0046975">
    <property type="term" value="F:histone H3K36 methyltransferase activity"/>
    <property type="evidence" value="ECO:0007669"/>
    <property type="project" value="InterPro"/>
</dbReference>
<dbReference type="CDD" id="cd19172">
    <property type="entry name" value="SET_SETD2"/>
    <property type="match status" value="1"/>
</dbReference>
<evidence type="ECO:0000256" key="4">
    <source>
        <dbReference type="ARBA" id="ARBA00022603"/>
    </source>
</evidence>
<dbReference type="PROSITE" id="PS51215">
    <property type="entry name" value="AWS"/>
    <property type="match status" value="1"/>
</dbReference>
<comment type="caution">
    <text evidence="16">The sequence shown here is derived from an EMBL/GenBank/DDBJ whole genome shotgun (WGS) entry which is preliminary data.</text>
</comment>
<reference evidence="16" key="1">
    <citation type="submission" date="2019-10" db="EMBL/GenBank/DDBJ databases">
        <authorList>
            <person name="Zhang R."/>
            <person name="Pan Y."/>
            <person name="Wang J."/>
            <person name="Ma R."/>
            <person name="Yu S."/>
        </authorList>
    </citation>
    <scope>NUCLEOTIDE SEQUENCE</scope>
    <source>
        <strain evidence="16">LA-IB0</strain>
        <tissue evidence="16">Leaf</tissue>
    </source>
</reference>
<evidence type="ECO:0000256" key="1">
    <source>
        <dbReference type="ARBA" id="ARBA00004123"/>
    </source>
</evidence>
<dbReference type="Proteomes" id="UP000826271">
    <property type="component" value="Unassembled WGS sequence"/>
</dbReference>
<feature type="region of interest" description="Disordered" evidence="11">
    <location>
        <begin position="545"/>
        <end position="576"/>
    </location>
</feature>
<dbReference type="PROSITE" id="PS51050">
    <property type="entry name" value="ZF_CW"/>
    <property type="match status" value="1"/>
</dbReference>
<dbReference type="InterPro" id="IPR050777">
    <property type="entry name" value="SET2_Histone-Lys_MeTrsfase"/>
</dbReference>
<dbReference type="PROSITE" id="PS50280">
    <property type="entry name" value="SET"/>
    <property type="match status" value="1"/>
</dbReference>
<feature type="compositionally biased region" description="Low complexity" evidence="11">
    <location>
        <begin position="230"/>
        <end position="243"/>
    </location>
</feature>
<dbReference type="SMART" id="SM00508">
    <property type="entry name" value="PostSET"/>
    <property type="match status" value="1"/>
</dbReference>
<evidence type="ECO:0000259" key="14">
    <source>
        <dbReference type="PROSITE" id="PS51050"/>
    </source>
</evidence>
<dbReference type="GO" id="GO:0005694">
    <property type="term" value="C:chromosome"/>
    <property type="evidence" value="ECO:0007669"/>
    <property type="project" value="UniProtKB-SubCell"/>
</dbReference>
<keyword evidence="5" id="KW-0808">Transferase</keyword>
<evidence type="ECO:0000256" key="10">
    <source>
        <dbReference type="ARBA" id="ARBA00023242"/>
    </source>
</evidence>
<evidence type="ECO:0000313" key="16">
    <source>
        <dbReference type="EMBL" id="KAG8389773.1"/>
    </source>
</evidence>
<dbReference type="PROSITE" id="PS50868">
    <property type="entry name" value="POST_SET"/>
    <property type="match status" value="1"/>
</dbReference>
<dbReference type="Gene3D" id="3.30.40.100">
    <property type="match status" value="1"/>
</dbReference>
<keyword evidence="17" id="KW-1185">Reference proteome</keyword>
<dbReference type="SMART" id="SM00317">
    <property type="entry name" value="SET"/>
    <property type="match status" value="1"/>
</dbReference>
<dbReference type="GO" id="GO:0008270">
    <property type="term" value="F:zinc ion binding"/>
    <property type="evidence" value="ECO:0007669"/>
    <property type="project" value="UniProtKB-KW"/>
</dbReference>
<dbReference type="InterPro" id="IPR046341">
    <property type="entry name" value="SET_dom_sf"/>
</dbReference>
<keyword evidence="8" id="KW-0863">Zinc-finger</keyword>
<keyword evidence="7" id="KW-0479">Metal-binding</keyword>
<evidence type="ECO:0000256" key="11">
    <source>
        <dbReference type="SAM" id="MobiDB-lite"/>
    </source>
</evidence>
<keyword evidence="3" id="KW-0158">Chromosome</keyword>
<dbReference type="GO" id="GO:0032259">
    <property type="term" value="P:methylation"/>
    <property type="evidence" value="ECO:0007669"/>
    <property type="project" value="UniProtKB-KW"/>
</dbReference>
<dbReference type="InterPro" id="IPR044437">
    <property type="entry name" value="SETD2/Set2_SET"/>
</dbReference>
<feature type="region of interest" description="Disordered" evidence="11">
    <location>
        <begin position="98"/>
        <end position="264"/>
    </location>
</feature>
<evidence type="ECO:0000256" key="7">
    <source>
        <dbReference type="ARBA" id="ARBA00022723"/>
    </source>
</evidence>
<evidence type="ECO:0000256" key="9">
    <source>
        <dbReference type="ARBA" id="ARBA00022833"/>
    </source>
</evidence>
<evidence type="ECO:0000256" key="5">
    <source>
        <dbReference type="ARBA" id="ARBA00022679"/>
    </source>
</evidence>
<feature type="domain" description="Post-SET" evidence="13">
    <location>
        <begin position="926"/>
        <end position="942"/>
    </location>
</feature>
<evidence type="ECO:0000256" key="6">
    <source>
        <dbReference type="ARBA" id="ARBA00022691"/>
    </source>
</evidence>
<dbReference type="Pfam" id="PF07496">
    <property type="entry name" value="zf-CW"/>
    <property type="match status" value="1"/>
</dbReference>
<dbReference type="SUPFAM" id="SSF82199">
    <property type="entry name" value="SET domain"/>
    <property type="match status" value="1"/>
</dbReference>
<evidence type="ECO:0000259" key="13">
    <source>
        <dbReference type="PROSITE" id="PS50868"/>
    </source>
</evidence>
<keyword evidence="9" id="KW-0862">Zinc</keyword>
<sequence>MDVYKQSSMFTETSFDENVSEIKEESTVDLDFVIGKLSVSTVPYESSCMRADESSASMVTPDISGADVLLSALESISFAEHPEHRGELAKNSIEADGYATIGEGYPPGQRPDEGKDTSELDSPALATAAEPSAQNDIEADQSGQSPDEGKDTSELDSPDIATVAEPSAQKDIEADQSGQSPDEGKDTSKLDSPDLDTVPEPSTLRNGEAEVGGEIDVSCKPNHPLIVYTSSRRSARNTNSNPNKESQKPSRNRRTATKKNSVLDINSLQISRRRRSSFSKRARSSDWGFLGSILPDFEAHSGLDLNLGNEVKPVKVKGVQRNRKAIKDQKGRKSVRKTCTPTGPISLKIKFGNKSCGVSDVTDKFNASGKNISGLFDSTENKLKGEVLGNMVLPLEGNFEKLMSSDASVLDTLENSCFNSLTDHHQMIIKEEGDNMRVSIENRCSDPGTSPDSEVINSVPDASLLEKGLQNMQGSPVTSKACVSFGDVSSLGFMGMNSKKGKKKNKHHQLGDCSVEIKLTGAETTNIAKVTDTLIPCSNGQKFPKCSRAKGGGKSRSGVLDLPSKKDKASKKKGNKSNLVVKHQINEKGDANDVLTGVEIHIAAGNQTSSYLEGAGDLSKTASGPINSLQVSSGGLTDQYVPPRNAWVLCDECQKWRRIPAKLADLIEETNSGWTCKNNTDKDFAACSIPQEKSNSEINKELEISDDEDAREVLLKSNQIKPKDAQQSSWSLIRSNLFLHRSRKNQSIDEVMVCHCKPSSDGRMGCGAKCLNRMLNIECVKKTCPCGELCSNQQFQKRKYAKLKSFKCGKKGFGLQSLENIFEGQFLIEYVGEVLDMHAYEARQREYALKGHKHFYFMTLNGSEVIDACAKGNLGRFINHSCDPNCRTEKWMVNGEVCVGLFAIRDIKKGEEVTFDYNYVRVFGAAAKKCVCGSSNCRGYIGGDVTNSEVIVQEDSDDEYSEPVMTCEDREMNEDWNDIMSNKDSLNGRENKFTNKTPESRHRMKKLVNAVCQFQGINSEILPPKVEGASCVSTDECLKTLTATQVTDEVVQDRFDADSSVHNDSVSSAVVQLDINKNTGESLGNLTSAAFKVEPESVVAQMHSSVQLLDISLNSGGIMDKTISASESEMTASTLSNKSRSDAVESKINLKHDIVGGNEELAKSTSLSKTHRSSSSIKKGKLKSKVVNEGTPNVDKSNAATQKSKKLPDLSLNSHVETVEEKLNELLDTEGGISKRKDASRGYLKLLFLTAASGNNGHGEAIQSNRDLSMILDALLKTKSRTVLVDIISKNGLQMLHNILKRYRKEFIKTPILRKLLKVLEYLAMREILTLEHITGGPPCPGVESFKDSILTLTEHDDKQVHQIARNFRDRFIPRSLRKNCCMEIDNGRIEFHQRSGYGRSSVSYDQWNDRFGKPSEPNDSESRPVVASGAVETSTLDPSPTSVSTSGTHGTRTRKRKSRWDNPAEDNDIPPGFSSPCIASTVPAVSSSTVPNHQERNTLHPFDVVLGDSQQRFVSHIPLSYGIPSSVMQQFGSCQGESAVGWSIAPGFTFHPFPPLPLTSAAKSLSSEPAEKAEQGTSFVAQGQKRKITWNGDTQEINAPFVNDAPGGSSSHGLDRKYFRQQKWNHPKLAPPWVRMRNGWGHNSYNSEEVNWRGEF</sequence>
<comment type="subcellular location">
    <subcellularLocation>
        <location evidence="2">Chromosome</location>
    </subcellularLocation>
    <subcellularLocation>
        <location evidence="1">Nucleus</location>
    </subcellularLocation>
</comment>
<feature type="domain" description="SET" evidence="12">
    <location>
        <begin position="801"/>
        <end position="918"/>
    </location>
</feature>
<feature type="compositionally biased region" description="Polar residues" evidence="11">
    <location>
        <begin position="1432"/>
        <end position="1451"/>
    </location>
</feature>
<dbReference type="Gene3D" id="2.170.270.10">
    <property type="entry name" value="SET domain"/>
    <property type="match status" value="1"/>
</dbReference>
<evidence type="ECO:0000256" key="8">
    <source>
        <dbReference type="ARBA" id="ARBA00022771"/>
    </source>
</evidence>